<evidence type="ECO:0000313" key="7">
    <source>
        <dbReference type="EMBL" id="EFQ24733.1"/>
    </source>
</evidence>
<evidence type="ECO:0000259" key="6">
    <source>
        <dbReference type="Pfam" id="PF00155"/>
    </source>
</evidence>
<dbReference type="InterPro" id="IPR015421">
    <property type="entry name" value="PyrdxlP-dep_Trfase_major"/>
</dbReference>
<feature type="domain" description="Aminotransferase class I/classII large" evidence="6">
    <location>
        <begin position="32"/>
        <end position="383"/>
    </location>
</feature>
<dbReference type="GO" id="GO:0008483">
    <property type="term" value="F:transaminase activity"/>
    <property type="evidence" value="ECO:0007669"/>
    <property type="project" value="UniProtKB-KW"/>
</dbReference>
<dbReference type="Gene3D" id="3.90.1150.10">
    <property type="entry name" value="Aspartate Aminotransferase, domain 1"/>
    <property type="match status" value="1"/>
</dbReference>
<dbReference type="GO" id="GO:0006520">
    <property type="term" value="P:amino acid metabolic process"/>
    <property type="evidence" value="ECO:0007669"/>
    <property type="project" value="InterPro"/>
</dbReference>
<dbReference type="eggNOG" id="COG0436">
    <property type="taxonomic scope" value="Bacteria"/>
</dbReference>
<dbReference type="AlphaFoldDB" id="E3D060"/>
<dbReference type="PRINTS" id="PR00753">
    <property type="entry name" value="ACCSYNTHASE"/>
</dbReference>
<dbReference type="PaxDb" id="584708-Apau_2326"/>
<dbReference type="GO" id="GO:0030170">
    <property type="term" value="F:pyridoxal phosphate binding"/>
    <property type="evidence" value="ECO:0007669"/>
    <property type="project" value="InterPro"/>
</dbReference>
<comment type="similarity">
    <text evidence="2">Belongs to the class-I pyridoxal-phosphate-dependent aminotransferase family.</text>
</comment>
<evidence type="ECO:0000256" key="3">
    <source>
        <dbReference type="ARBA" id="ARBA00022576"/>
    </source>
</evidence>
<keyword evidence="8" id="KW-1185">Reference proteome</keyword>
<reference evidence="7 8" key="1">
    <citation type="journal article" date="2010" name="Stand. Genomic Sci.">
        <title>Non-contiguous finished genome sequence of Aminomonas paucivorans type strain (GLU-3).</title>
        <authorList>
            <person name="Pitluck S."/>
            <person name="Yasawong M."/>
            <person name="Held B."/>
            <person name="Lapidus A."/>
            <person name="Nolan M."/>
            <person name="Copeland A."/>
            <person name="Lucas S."/>
            <person name="Del Rio T.G."/>
            <person name="Tice H."/>
            <person name="Cheng J.F."/>
            <person name="Chertkov O."/>
            <person name="Goodwin L."/>
            <person name="Tapia R."/>
            <person name="Han C."/>
            <person name="Liolios K."/>
            <person name="Ivanova N."/>
            <person name="Mavromatis K."/>
            <person name="Ovchinnikova G."/>
            <person name="Pati A."/>
            <person name="Chen A."/>
            <person name="Palaniappan K."/>
            <person name="Land M."/>
            <person name="Hauser L."/>
            <person name="Chang Y.J."/>
            <person name="Jeffries C.D."/>
            <person name="Pukall R."/>
            <person name="Spring S."/>
            <person name="Rohde M."/>
            <person name="Sikorski J."/>
            <person name="Goker M."/>
            <person name="Woyke T."/>
            <person name="Bristow J."/>
            <person name="Eisen J.A."/>
            <person name="Markowitz V."/>
            <person name="Hugenholtz P."/>
            <person name="Kyrpides N.C."/>
            <person name="Klenk H.P."/>
        </authorList>
    </citation>
    <scope>NUCLEOTIDE SEQUENCE [LARGE SCALE GENOMIC DNA]</scope>
    <source>
        <strain evidence="7 8">DSM 12260</strain>
    </source>
</reference>
<dbReference type="NCBIfam" id="NF005744">
    <property type="entry name" value="PRK07568.1"/>
    <property type="match status" value="1"/>
</dbReference>
<dbReference type="HOGENOM" id="CLU_017584_4_3_0"/>
<proteinExistence type="inferred from homology"/>
<dbReference type="EMBL" id="CM001022">
    <property type="protein sequence ID" value="EFQ24733.1"/>
    <property type="molecule type" value="Genomic_DNA"/>
</dbReference>
<dbReference type="Pfam" id="PF00155">
    <property type="entry name" value="Aminotran_1_2"/>
    <property type="match status" value="1"/>
</dbReference>
<dbReference type="InterPro" id="IPR004839">
    <property type="entry name" value="Aminotransferase_I/II_large"/>
</dbReference>
<evidence type="ECO:0000256" key="1">
    <source>
        <dbReference type="ARBA" id="ARBA00001933"/>
    </source>
</evidence>
<dbReference type="Gene3D" id="3.40.640.10">
    <property type="entry name" value="Type I PLP-dependent aspartate aminotransferase-like (Major domain)"/>
    <property type="match status" value="1"/>
</dbReference>
<dbReference type="InterPro" id="IPR015424">
    <property type="entry name" value="PyrdxlP-dep_Trfase"/>
</dbReference>
<dbReference type="SUPFAM" id="SSF53383">
    <property type="entry name" value="PLP-dependent transferases"/>
    <property type="match status" value="1"/>
</dbReference>
<evidence type="ECO:0000256" key="4">
    <source>
        <dbReference type="ARBA" id="ARBA00022679"/>
    </source>
</evidence>
<gene>
    <name evidence="7" type="ORF">Apau_2326</name>
</gene>
<sequence length="398" mass="43799">MNPSRRIQALGVSPIRHLAPLARKAEERGVRVLPLNIGQPDLPTPRAYYEAIRSFDAPYTPYAPSQGLPELLEAIREDFRVRGVALDPESILVTAGGSEALLFSLLTLCDPGDEVLVAEPFYTNYNFFADTAGVKLVSVRTDPEEGYALPPDADLEARLSSRTRAVLVTNPNNPTGTVLPREDMERLGRFAARHDLFVLADEVYRDFVYREGGFVSFGELEEVRDRLVICDSVSKRFSACGVRVGCLATPRLDLAALALKLGQGRLAVSTVEQRGAAALYGQPPSFFAEQREAYRVRRDALVGALSRVEGVSCRVPEGAFYFMVRLGVEDTSDFAAWMLREFQHQGDTVMVAPGEGFYATPGAGRDEVRVAYAIAPDRLVRAAEVLGRGLEAYRQLRP</sequence>
<dbReference type="PANTHER" id="PTHR46383">
    <property type="entry name" value="ASPARTATE AMINOTRANSFERASE"/>
    <property type="match status" value="1"/>
</dbReference>
<organism evidence="7 8">
    <name type="scientific">Aminomonas paucivorans DSM 12260</name>
    <dbReference type="NCBI Taxonomy" id="584708"/>
    <lineage>
        <taxon>Bacteria</taxon>
        <taxon>Thermotogati</taxon>
        <taxon>Synergistota</taxon>
        <taxon>Synergistia</taxon>
        <taxon>Synergistales</taxon>
        <taxon>Synergistaceae</taxon>
        <taxon>Aminomonas</taxon>
    </lineage>
</organism>
<protein>
    <submittedName>
        <fullName evidence="7">Aminotransferase class I and II</fullName>
    </submittedName>
</protein>
<dbReference type="RefSeq" id="WP_006301978.1">
    <property type="nucleotide sequence ID" value="NZ_CM001022.1"/>
</dbReference>
<accession>E3D060</accession>
<evidence type="ECO:0000256" key="5">
    <source>
        <dbReference type="ARBA" id="ARBA00022898"/>
    </source>
</evidence>
<keyword evidence="3 7" id="KW-0032">Aminotransferase</keyword>
<keyword evidence="5" id="KW-0663">Pyridoxal phosphate</keyword>
<dbReference type="OrthoDB" id="9802328at2"/>
<evidence type="ECO:0000313" key="8">
    <source>
        <dbReference type="Proteomes" id="UP000005096"/>
    </source>
</evidence>
<evidence type="ECO:0000256" key="2">
    <source>
        <dbReference type="ARBA" id="ARBA00007441"/>
    </source>
</evidence>
<dbReference type="Proteomes" id="UP000005096">
    <property type="component" value="Chromosome"/>
</dbReference>
<dbReference type="InterPro" id="IPR015422">
    <property type="entry name" value="PyrdxlP-dep_Trfase_small"/>
</dbReference>
<keyword evidence="4 7" id="KW-0808">Transferase</keyword>
<comment type="cofactor">
    <cofactor evidence="1">
        <name>pyridoxal 5'-phosphate</name>
        <dbReference type="ChEBI" id="CHEBI:597326"/>
    </cofactor>
</comment>
<dbReference type="CDD" id="cd00609">
    <property type="entry name" value="AAT_like"/>
    <property type="match status" value="1"/>
</dbReference>
<name>E3D060_9BACT</name>
<dbReference type="InterPro" id="IPR050596">
    <property type="entry name" value="AspAT/PAT-like"/>
</dbReference>
<dbReference type="STRING" id="584708.Apau_2326"/>
<dbReference type="PANTHER" id="PTHR46383:SF1">
    <property type="entry name" value="ASPARTATE AMINOTRANSFERASE"/>
    <property type="match status" value="1"/>
</dbReference>